<gene>
    <name evidence="1" type="primary">100</name>
    <name evidence="1" type="ORF">SEA_REDRAIDER77_100</name>
</gene>
<organism evidence="1 2">
    <name type="scientific">Mycobacterium phage RedRaider77</name>
    <dbReference type="NCBI Taxonomy" id="2500794"/>
    <lineage>
        <taxon>Viruses</taxon>
        <taxon>Duplodnaviria</taxon>
        <taxon>Heunggongvirae</taxon>
        <taxon>Uroviricota</taxon>
        <taxon>Caudoviricetes</taxon>
        <taxon>Marvinvirus</taxon>
        <taxon>Marvinvirus mosmoris</taxon>
    </lineage>
</organism>
<dbReference type="NCBIfam" id="TIGR03299">
    <property type="entry name" value="LGT_TIGR03299"/>
    <property type="match status" value="1"/>
</dbReference>
<protein>
    <recommendedName>
        <fullName evidence="3">DUF932 domain-containing protein</fullName>
    </recommendedName>
</protein>
<evidence type="ECO:0008006" key="3">
    <source>
        <dbReference type="Google" id="ProtNLM"/>
    </source>
</evidence>
<reference evidence="1 2" key="1">
    <citation type="submission" date="2018-12" db="EMBL/GenBank/DDBJ databases">
        <authorList>
            <person name="Jorgensen H.J."/>
            <person name="Preston P.A."/>
            <person name="Sevcik K."/>
            <person name="Aulner M.R."/>
            <person name="Tolsma S."/>
            <person name="Garlena R.A."/>
            <person name="Russell D.A."/>
            <person name="Pope W.H."/>
            <person name="Jacobs-Sera D."/>
            <person name="Hatfull G.F."/>
        </authorList>
    </citation>
    <scope>NUCLEOTIDE SEQUENCE [LARGE SCALE GENOMIC DNA]</scope>
</reference>
<dbReference type="Proteomes" id="UP000290887">
    <property type="component" value="Segment"/>
</dbReference>
<sequence>MTMPDIACYARRHTPSSPAREVHMTKELMIDLNTQTLIGMVDERGSAWHRRDDLQEESNHYPRFIPVADVMRRLFNWHPQTVDVAYLVPVPEGTLFDNRTMVMVNGDVFRVVKSQQGRVGVLRDDNDYDLGVFKSGVHHPPYQVTLIERVEALMGTQLGISSAGVLSKGGRAWVEMSLPETMVNTKAGYAYRPNFVAATSMDGSLAHTDALTVTATVCDNTLTWNLLEAREAGRLFKRKHTAMSMHDLQEERDVLGLLERVDEEFNHELESLIDIELTRQERIHVMDIIAPLPKDEGRAYTLAENKRARLVALDEDPMVSQWIGTALGEVQRYNTFEHHYSSIKGSGRSERNTWRALSGKQTAADKQVVAAIEKVVAAR</sequence>
<dbReference type="Pfam" id="PF06067">
    <property type="entry name" value="DUF932"/>
    <property type="match status" value="1"/>
</dbReference>
<name>A0A411AYH6_9CAUD</name>
<evidence type="ECO:0000313" key="1">
    <source>
        <dbReference type="EMBL" id="QAX93151.1"/>
    </source>
</evidence>
<dbReference type="InterPro" id="IPR017686">
    <property type="entry name" value="Phg/plasmid-like_prot"/>
</dbReference>
<dbReference type="InterPro" id="IPR026325">
    <property type="entry name" value="DUF932"/>
</dbReference>
<proteinExistence type="predicted"/>
<dbReference type="EMBL" id="MK305892">
    <property type="protein sequence ID" value="QAX93151.1"/>
    <property type="molecule type" value="Genomic_DNA"/>
</dbReference>
<accession>A0A411AYH6</accession>
<evidence type="ECO:0000313" key="2">
    <source>
        <dbReference type="Proteomes" id="UP000290887"/>
    </source>
</evidence>